<comment type="caution">
    <text evidence="1">The sequence shown here is derived from an EMBL/GenBank/DDBJ whole genome shotgun (WGS) entry which is preliminary data.</text>
</comment>
<proteinExistence type="predicted"/>
<accession>A0A9W6CU18</accession>
<organism evidence="1 2">
    <name type="scientific">Agromyces rhizosphaerae</name>
    <dbReference type="NCBI Taxonomy" id="88374"/>
    <lineage>
        <taxon>Bacteria</taxon>
        <taxon>Bacillati</taxon>
        <taxon>Actinomycetota</taxon>
        <taxon>Actinomycetes</taxon>
        <taxon>Micrococcales</taxon>
        <taxon>Microbacteriaceae</taxon>
        <taxon>Agromyces</taxon>
    </lineage>
</organism>
<evidence type="ECO:0000313" key="2">
    <source>
        <dbReference type="Proteomes" id="UP001144396"/>
    </source>
</evidence>
<gene>
    <name evidence="1" type="ORF">ARHIZOSPH14_32780</name>
</gene>
<dbReference type="Proteomes" id="UP001144396">
    <property type="component" value="Unassembled WGS sequence"/>
</dbReference>
<sequence length="83" mass="8780">MPPRCANDAHWVSSDWERGAGCDGSALGSAGCCWSVMRRCLSVREWLEQGYVGSTASGRWGMPQITLAAPGTARQCPPQGVPG</sequence>
<dbReference type="AlphaFoldDB" id="A0A9W6CU18"/>
<name>A0A9W6CU18_9MICO</name>
<evidence type="ECO:0000313" key="1">
    <source>
        <dbReference type="EMBL" id="GLI29036.1"/>
    </source>
</evidence>
<protein>
    <submittedName>
        <fullName evidence="1">Uncharacterized protein</fullName>
    </submittedName>
</protein>
<dbReference type="EMBL" id="BSDP01000001">
    <property type="protein sequence ID" value="GLI29036.1"/>
    <property type="molecule type" value="Genomic_DNA"/>
</dbReference>
<keyword evidence="2" id="KW-1185">Reference proteome</keyword>
<reference evidence="1" key="1">
    <citation type="submission" date="2022-12" db="EMBL/GenBank/DDBJ databases">
        <title>Reference genome sequencing for broad-spectrum identification of bacterial and archaeal isolates by mass spectrometry.</title>
        <authorList>
            <person name="Sekiguchi Y."/>
            <person name="Tourlousse D.M."/>
        </authorList>
    </citation>
    <scope>NUCLEOTIDE SEQUENCE</scope>
    <source>
        <strain evidence="1">14</strain>
    </source>
</reference>